<dbReference type="InterPro" id="IPR027370">
    <property type="entry name" value="Znf-RING_euk"/>
</dbReference>
<proteinExistence type="predicted"/>
<dbReference type="GO" id="GO:0016567">
    <property type="term" value="P:protein ubiquitination"/>
    <property type="evidence" value="ECO:0007669"/>
    <property type="project" value="UniProtKB-UniPathway"/>
</dbReference>
<keyword evidence="8" id="KW-1185">Reference proteome</keyword>
<gene>
    <name evidence="7" type="ORF">KUCA_T00003808001</name>
</gene>
<reference evidence="7" key="2">
    <citation type="submission" date="2014-02" db="EMBL/GenBank/DDBJ databases">
        <title>Complete DNA sequence of /Kuraishia capsulata/ illustrates novel genomic features among budding yeasts (/Saccharomycotina/).</title>
        <authorList>
            <person name="Morales L."/>
            <person name="Noel B."/>
            <person name="Porcel B."/>
            <person name="Marcet-Houben M."/>
            <person name="Hullo M-F."/>
            <person name="Sacerdot C."/>
            <person name="Tekaia F."/>
            <person name="Leh-Louis V."/>
            <person name="Despons L."/>
            <person name="Khanna V."/>
            <person name="Aury J-M."/>
            <person name="Barbe V."/>
            <person name="Couloux A."/>
            <person name="Labadie K."/>
            <person name="Pelletier E."/>
            <person name="Souciet J-L."/>
            <person name="Boekhout T."/>
            <person name="Gabaldon T."/>
            <person name="Wincker P."/>
            <person name="Dujon B."/>
        </authorList>
    </citation>
    <scope>NUCLEOTIDE SEQUENCE</scope>
    <source>
        <strain evidence="7">CBS 1993</strain>
    </source>
</reference>
<keyword evidence="2 4" id="KW-0863">Zinc-finger</keyword>
<feature type="compositionally biased region" description="Acidic residues" evidence="5">
    <location>
        <begin position="76"/>
        <end position="89"/>
    </location>
</feature>
<dbReference type="HOGENOM" id="CLU_1489244_0_0_1"/>
<sequence>MLANIVDLSSDDSDSRVGPTSHRIRRRALKRVDSDDENSAPKNHRVREEMTATPIELDSEDEAELVDATTRKREAETDDDEDEDDDDGFEIIESTQSAIDASLKHENKAKSLKDVTCPICLSEIDDAVVTPCGHLFCTDCLYQALPSSKGRNRDSGICPLCRKMVKLKDLTHLKIRVKVIT</sequence>
<dbReference type="Pfam" id="PF13445">
    <property type="entry name" value="zf-RING_UBOX"/>
    <property type="match status" value="1"/>
</dbReference>
<protein>
    <recommendedName>
        <fullName evidence="6">RING-type domain-containing protein</fullName>
    </recommendedName>
</protein>
<dbReference type="InterPro" id="IPR013083">
    <property type="entry name" value="Znf_RING/FYVE/PHD"/>
</dbReference>
<dbReference type="InterPro" id="IPR001841">
    <property type="entry name" value="Znf_RING"/>
</dbReference>
<evidence type="ECO:0000256" key="3">
    <source>
        <dbReference type="ARBA" id="ARBA00022833"/>
    </source>
</evidence>
<dbReference type="PANTHER" id="PTHR23041:SF78">
    <property type="entry name" value="E3 UBIQUITIN-PROTEIN LIGASE RNF4"/>
    <property type="match status" value="1"/>
</dbReference>
<feature type="region of interest" description="Disordered" evidence="5">
    <location>
        <begin position="1"/>
        <end position="89"/>
    </location>
</feature>
<dbReference type="RefSeq" id="XP_022459821.1">
    <property type="nucleotide sequence ID" value="XM_022602260.1"/>
</dbReference>
<dbReference type="SMART" id="SM00184">
    <property type="entry name" value="RING"/>
    <property type="match status" value="1"/>
</dbReference>
<keyword evidence="1" id="KW-0479">Metal-binding</keyword>
<evidence type="ECO:0000313" key="7">
    <source>
        <dbReference type="EMBL" id="CDK27829.1"/>
    </source>
</evidence>
<dbReference type="InterPro" id="IPR017907">
    <property type="entry name" value="Znf_RING_CS"/>
</dbReference>
<dbReference type="PROSITE" id="PS00518">
    <property type="entry name" value="ZF_RING_1"/>
    <property type="match status" value="1"/>
</dbReference>
<feature type="domain" description="RING-type" evidence="6">
    <location>
        <begin position="117"/>
        <end position="162"/>
    </location>
</feature>
<evidence type="ECO:0000256" key="5">
    <source>
        <dbReference type="SAM" id="MobiDB-lite"/>
    </source>
</evidence>
<dbReference type="PROSITE" id="PS50089">
    <property type="entry name" value="ZF_RING_2"/>
    <property type="match status" value="1"/>
</dbReference>
<dbReference type="SUPFAM" id="SSF57850">
    <property type="entry name" value="RING/U-box"/>
    <property type="match status" value="1"/>
</dbReference>
<accession>W6MMK4</accession>
<evidence type="ECO:0000259" key="6">
    <source>
        <dbReference type="PROSITE" id="PS50089"/>
    </source>
</evidence>
<evidence type="ECO:0000256" key="1">
    <source>
        <dbReference type="ARBA" id="ARBA00022723"/>
    </source>
</evidence>
<dbReference type="GeneID" id="34521209"/>
<evidence type="ECO:0000256" key="2">
    <source>
        <dbReference type="ARBA" id="ARBA00022771"/>
    </source>
</evidence>
<dbReference type="Proteomes" id="UP000019384">
    <property type="component" value="Unassembled WGS sequence"/>
</dbReference>
<dbReference type="EMBL" id="HG793128">
    <property type="protein sequence ID" value="CDK27829.1"/>
    <property type="molecule type" value="Genomic_DNA"/>
</dbReference>
<evidence type="ECO:0000313" key="8">
    <source>
        <dbReference type="Proteomes" id="UP000019384"/>
    </source>
</evidence>
<dbReference type="PANTHER" id="PTHR23041">
    <property type="entry name" value="RING FINGER DOMAIN-CONTAINING"/>
    <property type="match status" value="1"/>
</dbReference>
<name>W6MMK4_9ASCO</name>
<organism evidence="7 8">
    <name type="scientific">Kuraishia capsulata CBS 1993</name>
    <dbReference type="NCBI Taxonomy" id="1382522"/>
    <lineage>
        <taxon>Eukaryota</taxon>
        <taxon>Fungi</taxon>
        <taxon>Dikarya</taxon>
        <taxon>Ascomycota</taxon>
        <taxon>Saccharomycotina</taxon>
        <taxon>Pichiomycetes</taxon>
        <taxon>Pichiales</taxon>
        <taxon>Pichiaceae</taxon>
        <taxon>Kuraishia</taxon>
    </lineage>
</organism>
<reference evidence="7" key="1">
    <citation type="submission" date="2013-12" db="EMBL/GenBank/DDBJ databases">
        <authorList>
            <person name="Genoscope - CEA"/>
        </authorList>
    </citation>
    <scope>NUCLEOTIDE SEQUENCE</scope>
    <source>
        <strain evidence="7">CBS 1993</strain>
    </source>
</reference>
<dbReference type="AlphaFoldDB" id="W6MMK4"/>
<dbReference type="STRING" id="1382522.W6MMK4"/>
<dbReference type="Gene3D" id="3.30.40.10">
    <property type="entry name" value="Zinc/RING finger domain, C3HC4 (zinc finger)"/>
    <property type="match status" value="1"/>
</dbReference>
<dbReference type="InterPro" id="IPR047134">
    <property type="entry name" value="RNF4"/>
</dbReference>
<dbReference type="GO" id="GO:0008270">
    <property type="term" value="F:zinc ion binding"/>
    <property type="evidence" value="ECO:0007669"/>
    <property type="project" value="UniProtKB-KW"/>
</dbReference>
<evidence type="ECO:0000256" key="4">
    <source>
        <dbReference type="PROSITE-ProRule" id="PRU00175"/>
    </source>
</evidence>
<dbReference type="UniPathway" id="UPA00143"/>
<dbReference type="OrthoDB" id="6270329at2759"/>
<keyword evidence="3" id="KW-0862">Zinc</keyword>